<dbReference type="HAMAP" id="MF_00347">
    <property type="entry name" value="Polyphosphate_kinase"/>
    <property type="match status" value="1"/>
</dbReference>
<comment type="PTM">
    <text evidence="6 7">An intermediate of this reaction is the autophosphorylated ppk in which a phosphate is covalently linked to a histidine residue through a N-P bond.</text>
</comment>
<evidence type="ECO:0000256" key="7">
    <source>
        <dbReference type="RuleBase" id="RU003800"/>
    </source>
</evidence>
<dbReference type="OrthoDB" id="9761456at2"/>
<comment type="similarity">
    <text evidence="6 7">Belongs to the polyphosphate kinase 1 (PPK1) family.</text>
</comment>
<feature type="binding site" evidence="6">
    <location>
        <position position="579"/>
    </location>
    <ligand>
        <name>ATP</name>
        <dbReference type="ChEBI" id="CHEBI:30616"/>
    </ligand>
</feature>
<dbReference type="InterPro" id="IPR041108">
    <property type="entry name" value="PP_kinase_C_1"/>
</dbReference>
<feature type="domain" description="Polyphosphate kinase N-terminal" evidence="9">
    <location>
        <begin position="28"/>
        <end position="132"/>
    </location>
</feature>
<dbReference type="AlphaFoldDB" id="A0A1X6ZH76"/>
<dbReference type="EC" id="2.7.4.1" evidence="6 7"/>
<dbReference type="GO" id="GO:0006799">
    <property type="term" value="P:polyphosphate biosynthetic process"/>
    <property type="evidence" value="ECO:0007669"/>
    <property type="project" value="UniProtKB-UniRule"/>
</dbReference>
<dbReference type="GO" id="GO:0046872">
    <property type="term" value="F:metal ion binding"/>
    <property type="evidence" value="ECO:0007669"/>
    <property type="project" value="UniProtKB-KW"/>
</dbReference>
<dbReference type="Pfam" id="PF13089">
    <property type="entry name" value="PP_kinase_N"/>
    <property type="match status" value="1"/>
</dbReference>
<dbReference type="PANTHER" id="PTHR30218:SF0">
    <property type="entry name" value="POLYPHOSPHATE KINASE"/>
    <property type="match status" value="1"/>
</dbReference>
<dbReference type="InterPro" id="IPR036830">
    <property type="entry name" value="PP_kinase_middle_dom_sf"/>
</dbReference>
<dbReference type="GO" id="GO:0005524">
    <property type="term" value="F:ATP binding"/>
    <property type="evidence" value="ECO:0007669"/>
    <property type="project" value="UniProtKB-KW"/>
</dbReference>
<evidence type="ECO:0000259" key="10">
    <source>
        <dbReference type="Pfam" id="PF13090"/>
    </source>
</evidence>
<proteinExistence type="inferred from homology"/>
<feature type="binding site" evidence="6">
    <location>
        <position position="390"/>
    </location>
    <ligand>
        <name>Mg(2+)</name>
        <dbReference type="ChEBI" id="CHEBI:18420"/>
    </ligand>
</feature>
<evidence type="ECO:0000256" key="6">
    <source>
        <dbReference type="HAMAP-Rule" id="MF_00347"/>
    </source>
</evidence>
<keyword evidence="4 6" id="KW-0418">Kinase</keyword>
<dbReference type="InterPro" id="IPR025198">
    <property type="entry name" value="PPK_N_dom"/>
</dbReference>
<protein>
    <recommendedName>
        <fullName evidence="6 7">Polyphosphate kinase</fullName>
        <ecNumber evidence="6 7">2.7.4.1</ecNumber>
    </recommendedName>
    <alternativeName>
        <fullName evidence="6">ATP-polyphosphate phosphotransferase</fullName>
    </alternativeName>
    <alternativeName>
        <fullName evidence="6">Polyphosphoric acid kinase</fullName>
    </alternativeName>
</protein>
<name>A0A1X6ZH76_9RHOB</name>
<dbReference type="EMBL" id="FWFX01000007">
    <property type="protein sequence ID" value="SLN51619.1"/>
    <property type="molecule type" value="Genomic_DNA"/>
</dbReference>
<dbReference type="PANTHER" id="PTHR30218">
    <property type="entry name" value="POLYPHOSPHATE KINASE"/>
    <property type="match status" value="1"/>
</dbReference>
<evidence type="ECO:0000259" key="11">
    <source>
        <dbReference type="Pfam" id="PF17941"/>
    </source>
</evidence>
<keyword evidence="2 6" id="KW-0808">Transferase</keyword>
<dbReference type="InterPro" id="IPR036832">
    <property type="entry name" value="PPK_N_dom_sf"/>
</dbReference>
<evidence type="ECO:0000256" key="2">
    <source>
        <dbReference type="ARBA" id="ARBA00022679"/>
    </source>
</evidence>
<keyword evidence="13" id="KW-1185">Reference proteome</keyword>
<evidence type="ECO:0000256" key="3">
    <source>
        <dbReference type="ARBA" id="ARBA00022741"/>
    </source>
</evidence>
<dbReference type="SUPFAM" id="SSF140356">
    <property type="entry name" value="PPK N-terminal domain-like"/>
    <property type="match status" value="1"/>
</dbReference>
<sequence>MLNADFLSSPLLEAVEIPDFDKSGPGRFHNRELSWLGFNWRVLEEAQNTRVPLLERLRFLSISANNLDEFYNVRVAGLRELARAGNTTPAHDGLTPVEQLVLINEDARKLLEAQQTTYEALRSEMEDEHISILDKDSVGKNDKAYLSDVFLNQVFPVLSPLAIDPAHPFPFIPNLGFSLALQLERSSDKRPLMALLPIPHQIDRFVTLPSSNGTHRALPLEELLLLHLSSLFPGYKYKSHCTFRVLRDSDLEVEDEAEDLVREFEVALKRRRRGEVVRLKISTDAPTALRQTIMHELHVSTDEVVEVKGMIGLADLGELVLDNRPDLLWPSFVPRVPERVQDHDGDMFAAIRQKDMLLHHPYETFDMVVRFLAQAARDPDVVAIKQTLYRTSKKSPIVEALCEAAEDGKSVTALVELKARFDEAANIRQSRRLERAGAHVVYGFLDLKTHAKISTVVRREGNSLVTYTHYGTGNYHPITAKVYTDLSFFTCDASLGRDATKVFNYLSGYAQPEKLDNLSISPISLKPKLLEMIDKEIEHAKAGKPAEIWAKMNSVIDPDVIDALYKASNAGVKINLVIRGICGLKPGIKGLSENIRVKSIVGRFLEHSRIVCFGNGHGLPSKKARVFISSADWMGRNLNRRVETLVEIENATVKAQIVSQVMAANLADVAQSWVMAPDGSFTRPEPPKGKFAFNCHRFFMENPSLSGRGSAGASDVPKLTHTKD</sequence>
<dbReference type="InterPro" id="IPR025200">
    <property type="entry name" value="PPK_C_dom2"/>
</dbReference>
<dbReference type="Gene3D" id="3.30.870.10">
    <property type="entry name" value="Endonuclease Chain A"/>
    <property type="match status" value="2"/>
</dbReference>
<dbReference type="SUPFAM" id="SSF143724">
    <property type="entry name" value="PHP14-like"/>
    <property type="match status" value="1"/>
</dbReference>
<feature type="binding site" evidence="6">
    <location>
        <position position="483"/>
    </location>
    <ligand>
        <name>ATP</name>
        <dbReference type="ChEBI" id="CHEBI:30616"/>
    </ligand>
</feature>
<dbReference type="NCBIfam" id="TIGR03705">
    <property type="entry name" value="poly_P_kin"/>
    <property type="match status" value="1"/>
</dbReference>
<comment type="function">
    <text evidence="6 7">Catalyzes the reversible transfer of the terminal phosphate of ATP to form a long-chain polyphosphate (polyP).</text>
</comment>
<evidence type="ECO:0000313" key="12">
    <source>
        <dbReference type="EMBL" id="SLN51619.1"/>
    </source>
</evidence>
<dbReference type="CDD" id="cd09165">
    <property type="entry name" value="PLDc_PaPPK1_C1_like"/>
    <property type="match status" value="1"/>
</dbReference>
<dbReference type="Gene3D" id="1.20.58.310">
    <property type="entry name" value="Polyphosphate kinase N-terminal domain"/>
    <property type="match status" value="1"/>
</dbReference>
<dbReference type="Gene3D" id="3.30.1840.10">
    <property type="entry name" value="Polyphosphate kinase middle domain"/>
    <property type="match status" value="1"/>
</dbReference>
<feature type="domain" description="Polyphosphate kinase C-terminal" evidence="11">
    <location>
        <begin position="346"/>
        <end position="511"/>
    </location>
</feature>
<dbReference type="Proteomes" id="UP000193061">
    <property type="component" value="Unassembled WGS sequence"/>
</dbReference>
<dbReference type="Pfam" id="PF02503">
    <property type="entry name" value="PP_kinase"/>
    <property type="match status" value="1"/>
</dbReference>
<comment type="catalytic activity">
    <reaction evidence="6 7">
        <text>[phosphate](n) + ATP = [phosphate](n+1) + ADP</text>
        <dbReference type="Rhea" id="RHEA:19573"/>
        <dbReference type="Rhea" id="RHEA-COMP:9859"/>
        <dbReference type="Rhea" id="RHEA-COMP:14280"/>
        <dbReference type="ChEBI" id="CHEBI:16838"/>
        <dbReference type="ChEBI" id="CHEBI:30616"/>
        <dbReference type="ChEBI" id="CHEBI:456216"/>
        <dbReference type="EC" id="2.7.4.1"/>
    </reaction>
</comment>
<dbReference type="SUPFAM" id="SSF56024">
    <property type="entry name" value="Phospholipase D/nuclease"/>
    <property type="match status" value="2"/>
</dbReference>
<feature type="domain" description="Polyphosphate kinase C-terminal" evidence="10">
    <location>
        <begin position="518"/>
        <end position="686"/>
    </location>
</feature>
<accession>A0A1X6ZH76</accession>
<dbReference type="PIRSF" id="PIRSF015589">
    <property type="entry name" value="PP_kinase"/>
    <property type="match status" value="1"/>
</dbReference>
<dbReference type="NCBIfam" id="NF003917">
    <property type="entry name" value="PRK05443.1-1"/>
    <property type="match status" value="1"/>
</dbReference>
<evidence type="ECO:0000313" key="13">
    <source>
        <dbReference type="Proteomes" id="UP000193061"/>
    </source>
</evidence>
<dbReference type="InterPro" id="IPR024953">
    <property type="entry name" value="PP_kinase_middle"/>
</dbReference>
<evidence type="ECO:0000256" key="4">
    <source>
        <dbReference type="ARBA" id="ARBA00022777"/>
    </source>
</evidence>
<keyword evidence="1 6" id="KW-0597">Phosphoprotein</keyword>
<evidence type="ECO:0000256" key="5">
    <source>
        <dbReference type="ARBA" id="ARBA00022840"/>
    </source>
</evidence>
<dbReference type="InterPro" id="IPR003414">
    <property type="entry name" value="PP_kinase"/>
</dbReference>
<dbReference type="Pfam" id="PF17941">
    <property type="entry name" value="PP_kinase_C_1"/>
    <property type="match status" value="1"/>
</dbReference>
<dbReference type="NCBIfam" id="NF003918">
    <property type="entry name" value="PRK05443.1-2"/>
    <property type="match status" value="1"/>
</dbReference>
<dbReference type="CDD" id="cd09168">
    <property type="entry name" value="PLDc_PaPPK1_C2_like"/>
    <property type="match status" value="1"/>
</dbReference>
<feature type="binding site" evidence="6">
    <location>
        <position position="607"/>
    </location>
    <ligand>
        <name>ATP</name>
        <dbReference type="ChEBI" id="CHEBI:30616"/>
    </ligand>
</feature>
<dbReference type="RefSeq" id="WP_085806205.1">
    <property type="nucleotide sequence ID" value="NZ_FWFX01000007.1"/>
</dbReference>
<feature type="active site" description="Phosphohistidine intermediate" evidence="6">
    <location>
        <position position="450"/>
    </location>
</feature>
<keyword evidence="3 6" id="KW-0547">Nucleotide-binding</keyword>
<evidence type="ECO:0000259" key="8">
    <source>
        <dbReference type="Pfam" id="PF02503"/>
    </source>
</evidence>
<dbReference type="GO" id="GO:0009358">
    <property type="term" value="C:polyphosphate kinase complex"/>
    <property type="evidence" value="ECO:0007669"/>
    <property type="project" value="InterPro"/>
</dbReference>
<evidence type="ECO:0000256" key="1">
    <source>
        <dbReference type="ARBA" id="ARBA00022553"/>
    </source>
</evidence>
<keyword evidence="5 6" id="KW-0067">ATP-binding</keyword>
<feature type="binding site" evidence="6">
    <location>
        <position position="420"/>
    </location>
    <ligand>
        <name>Mg(2+)</name>
        <dbReference type="ChEBI" id="CHEBI:18420"/>
    </ligand>
</feature>
<dbReference type="Pfam" id="PF13090">
    <property type="entry name" value="PP_kinase_C"/>
    <property type="match status" value="1"/>
</dbReference>
<keyword evidence="6" id="KW-0460">Magnesium</keyword>
<dbReference type="GO" id="GO:0008976">
    <property type="term" value="F:polyphosphate kinase activity"/>
    <property type="evidence" value="ECO:0007669"/>
    <property type="project" value="UniProtKB-UniRule"/>
</dbReference>
<reference evidence="12 13" key="1">
    <citation type="submission" date="2017-03" db="EMBL/GenBank/DDBJ databases">
        <authorList>
            <person name="Afonso C.L."/>
            <person name="Miller P.J."/>
            <person name="Scott M.A."/>
            <person name="Spackman E."/>
            <person name="Goraichik I."/>
            <person name="Dimitrov K.M."/>
            <person name="Suarez D.L."/>
            <person name="Swayne D.E."/>
        </authorList>
    </citation>
    <scope>NUCLEOTIDE SEQUENCE [LARGE SCALE GENOMIC DNA]</scope>
    <source>
        <strain evidence="12 13">CECT 7450</strain>
    </source>
</reference>
<dbReference type="NCBIfam" id="NF003921">
    <property type="entry name" value="PRK05443.2-2"/>
    <property type="match status" value="1"/>
</dbReference>
<feature type="domain" description="Polyphosphate kinase middle" evidence="8">
    <location>
        <begin position="142"/>
        <end position="318"/>
    </location>
</feature>
<dbReference type="NCBIfam" id="NF003919">
    <property type="entry name" value="PRK05443.1-4"/>
    <property type="match status" value="1"/>
</dbReference>
<feature type="binding site" evidence="6">
    <location>
        <position position="66"/>
    </location>
    <ligand>
        <name>ATP</name>
        <dbReference type="ChEBI" id="CHEBI:30616"/>
    </ligand>
</feature>
<organism evidence="12 13">
    <name type="scientific">Roseovarius albus</name>
    <dbReference type="NCBI Taxonomy" id="1247867"/>
    <lineage>
        <taxon>Bacteria</taxon>
        <taxon>Pseudomonadati</taxon>
        <taxon>Pseudomonadota</taxon>
        <taxon>Alphaproteobacteria</taxon>
        <taxon>Rhodobacterales</taxon>
        <taxon>Roseobacteraceae</taxon>
        <taxon>Roseovarius</taxon>
    </lineage>
</organism>
<comment type="cofactor">
    <cofactor evidence="6">
        <name>Mg(2+)</name>
        <dbReference type="ChEBI" id="CHEBI:18420"/>
    </cofactor>
</comment>
<gene>
    <name evidence="6 12" type="primary">ppk</name>
    <name evidence="12" type="ORF">ROA7450_02590</name>
</gene>
<keyword evidence="6" id="KW-0479">Metal-binding</keyword>
<evidence type="ECO:0000259" key="9">
    <source>
        <dbReference type="Pfam" id="PF13089"/>
    </source>
</evidence>